<evidence type="ECO:0000256" key="7">
    <source>
        <dbReference type="SAM" id="MobiDB-lite"/>
    </source>
</evidence>
<evidence type="ECO:0000256" key="2">
    <source>
        <dbReference type="ARBA" id="ARBA00007165"/>
    </source>
</evidence>
<keyword evidence="3 6" id="KW-0812">Transmembrane</keyword>
<evidence type="ECO:0000256" key="4">
    <source>
        <dbReference type="ARBA" id="ARBA00022989"/>
    </source>
</evidence>
<protein>
    <recommendedName>
        <fullName evidence="6">SURF1-like protein</fullName>
    </recommendedName>
</protein>
<keyword evidence="5 6" id="KW-0472">Membrane</keyword>
<dbReference type="InterPro" id="IPR002994">
    <property type="entry name" value="Surf1/Shy1"/>
</dbReference>
<evidence type="ECO:0000313" key="8">
    <source>
        <dbReference type="EMBL" id="MBC3884778.1"/>
    </source>
</evidence>
<comment type="caution">
    <text evidence="8">The sequence shown here is derived from an EMBL/GenBank/DDBJ whole genome shotgun (WGS) entry which is preliminary data.</text>
</comment>
<evidence type="ECO:0000256" key="5">
    <source>
        <dbReference type="ARBA" id="ARBA00023136"/>
    </source>
</evidence>
<evidence type="ECO:0000313" key="9">
    <source>
        <dbReference type="Proteomes" id="UP000613113"/>
    </source>
</evidence>
<comment type="similarity">
    <text evidence="2 6">Belongs to the SURF1 family.</text>
</comment>
<feature type="compositionally biased region" description="Polar residues" evidence="7">
    <location>
        <begin position="272"/>
        <end position="283"/>
    </location>
</feature>
<dbReference type="RefSeq" id="WP_186862366.1">
    <property type="nucleotide sequence ID" value="NZ_JACOGC010000002.1"/>
</dbReference>
<dbReference type="InterPro" id="IPR045214">
    <property type="entry name" value="Surf1/Surf4"/>
</dbReference>
<feature type="compositionally biased region" description="Basic and acidic residues" evidence="7">
    <location>
        <begin position="284"/>
        <end position="293"/>
    </location>
</feature>
<dbReference type="EMBL" id="JACOGC010000002">
    <property type="protein sequence ID" value="MBC3884778.1"/>
    <property type="molecule type" value="Genomic_DNA"/>
</dbReference>
<name>A0ABR6YLL1_9BURK</name>
<dbReference type="PANTHER" id="PTHR23427:SF2">
    <property type="entry name" value="SURFEIT LOCUS PROTEIN 1"/>
    <property type="match status" value="1"/>
</dbReference>
<feature type="transmembrane region" description="Helical" evidence="6">
    <location>
        <begin position="26"/>
        <end position="51"/>
    </location>
</feature>
<evidence type="ECO:0000256" key="6">
    <source>
        <dbReference type="RuleBase" id="RU363076"/>
    </source>
</evidence>
<sequence length="293" mass="32207">MTDGADAVKADASVSTFIPEQPRSVIVTWIVAICAGLFFFSFTALGCWQLWRLQWKLDLISRVEQRVHATATALPGQAAWPAVSAASDEYRHVRLQGYFLFGQTVYVKAATELGGGFWMLVPLQQQDGSVVLVNRGFVKQKSDAGARPLQSDRVRYTVTGLLRMSEPGGGFLRNNDPLHGNWFSRDVGAIAQAQQISRIAPFFVDADAAGQQPDEAYRALLAGEKPAPAGGLTVISFHNNHLVYALTWYALALMVAGGYYLVFRERRRQLRSSVAKQDGTQGECQHDGQGRKS</sequence>
<dbReference type="CDD" id="cd06662">
    <property type="entry name" value="SURF1"/>
    <property type="match status" value="1"/>
</dbReference>
<dbReference type="PANTHER" id="PTHR23427">
    <property type="entry name" value="SURFEIT LOCUS PROTEIN"/>
    <property type="match status" value="1"/>
</dbReference>
<organism evidence="8 9">
    <name type="scientific">Undibacterium griseum</name>
    <dbReference type="NCBI Taxonomy" id="2762295"/>
    <lineage>
        <taxon>Bacteria</taxon>
        <taxon>Pseudomonadati</taxon>
        <taxon>Pseudomonadota</taxon>
        <taxon>Betaproteobacteria</taxon>
        <taxon>Burkholderiales</taxon>
        <taxon>Oxalobacteraceae</taxon>
        <taxon>Undibacterium</taxon>
    </lineage>
</organism>
<reference evidence="8 9" key="1">
    <citation type="submission" date="2020-08" db="EMBL/GenBank/DDBJ databases">
        <title>Novel species isolated from subtropical streams in China.</title>
        <authorList>
            <person name="Lu H."/>
        </authorList>
    </citation>
    <scope>NUCLEOTIDE SEQUENCE [LARGE SCALE GENOMIC DNA]</scope>
    <source>
        <strain evidence="8 9">FT31W</strain>
    </source>
</reference>
<keyword evidence="9" id="KW-1185">Reference proteome</keyword>
<dbReference type="PROSITE" id="PS50895">
    <property type="entry name" value="SURF1"/>
    <property type="match status" value="1"/>
</dbReference>
<gene>
    <name evidence="8" type="ORF">H8K27_06535</name>
</gene>
<keyword evidence="4 6" id="KW-1133">Transmembrane helix</keyword>
<comment type="subcellular location">
    <subcellularLocation>
        <location evidence="6">Cell membrane</location>
        <topology evidence="6">Multi-pass membrane protein</topology>
    </subcellularLocation>
    <subcellularLocation>
        <location evidence="1">Membrane</location>
    </subcellularLocation>
</comment>
<keyword evidence="6" id="KW-1003">Cell membrane</keyword>
<dbReference type="Proteomes" id="UP000613113">
    <property type="component" value="Unassembled WGS sequence"/>
</dbReference>
<evidence type="ECO:0000256" key="1">
    <source>
        <dbReference type="ARBA" id="ARBA00004370"/>
    </source>
</evidence>
<dbReference type="Pfam" id="PF02104">
    <property type="entry name" value="SURF1"/>
    <property type="match status" value="1"/>
</dbReference>
<feature type="region of interest" description="Disordered" evidence="7">
    <location>
        <begin position="272"/>
        <end position="293"/>
    </location>
</feature>
<feature type="transmembrane region" description="Helical" evidence="6">
    <location>
        <begin position="242"/>
        <end position="263"/>
    </location>
</feature>
<proteinExistence type="inferred from homology"/>
<evidence type="ECO:0000256" key="3">
    <source>
        <dbReference type="ARBA" id="ARBA00022692"/>
    </source>
</evidence>
<accession>A0ABR6YLL1</accession>